<feature type="region of interest" description="Disordered" evidence="1">
    <location>
        <begin position="349"/>
        <end position="385"/>
    </location>
</feature>
<feature type="signal peptide" evidence="2">
    <location>
        <begin position="1"/>
        <end position="19"/>
    </location>
</feature>
<dbReference type="AlphaFoldDB" id="A0A7J6MX64"/>
<sequence>MVESFLLLLFHLLPSSVLTAASEGQFTIPAGVYKNRNEIVGLGNLTAIELDYSGDLQSGAKLRLLGCFADHDFMLGMSDYRPFKRNAMVFGGPPNYQDCFHFVRDEKYGSKQLNKVMKKIYKDLDIPYGRESTEARLRFLVCSVSGTLIAYFGSIYDADTRVKTLAFPVQLERFDASRSPGSRTAAPAVDGPGELIATNGSGKVDAAHIEITRTPEGGLAGKVSFHSITLEPPRFFRHARYMLYSQPDAASPLHVTSLALPPLPLRLKHSFGKVVGVAKDKVCWYLDNSRDDGGVRESFSAAAEVFLKDELKADTISLCYLRSVWRFHFGREVRDMKYVEDKDGLASVEIENQDEGVASTRKRQAEDEREGSTSKRYRPATDQGS</sequence>
<evidence type="ECO:0000256" key="1">
    <source>
        <dbReference type="SAM" id="MobiDB-lite"/>
    </source>
</evidence>
<organism evidence="3 4">
    <name type="scientific">Perkinsus olseni</name>
    <name type="common">Perkinsus atlanticus</name>
    <dbReference type="NCBI Taxonomy" id="32597"/>
    <lineage>
        <taxon>Eukaryota</taxon>
        <taxon>Sar</taxon>
        <taxon>Alveolata</taxon>
        <taxon>Perkinsozoa</taxon>
        <taxon>Perkinsea</taxon>
        <taxon>Perkinsida</taxon>
        <taxon>Perkinsidae</taxon>
        <taxon>Perkinsus</taxon>
    </lineage>
</organism>
<comment type="caution">
    <text evidence="3">The sequence shown here is derived from an EMBL/GenBank/DDBJ whole genome shotgun (WGS) entry which is preliminary data.</text>
</comment>
<feature type="compositionally biased region" description="Basic and acidic residues" evidence="1">
    <location>
        <begin position="363"/>
        <end position="373"/>
    </location>
</feature>
<keyword evidence="2" id="KW-0732">Signal</keyword>
<evidence type="ECO:0000313" key="4">
    <source>
        <dbReference type="Proteomes" id="UP000541610"/>
    </source>
</evidence>
<proteinExistence type="predicted"/>
<gene>
    <name evidence="3" type="ORF">FOZ60_000796</name>
</gene>
<accession>A0A7J6MX64</accession>
<reference evidence="3 4" key="1">
    <citation type="submission" date="2020-04" db="EMBL/GenBank/DDBJ databases">
        <title>Perkinsus olseni comparative genomics.</title>
        <authorList>
            <person name="Bogema D.R."/>
        </authorList>
    </citation>
    <scope>NUCLEOTIDE SEQUENCE [LARGE SCALE GENOMIC DNA]</scope>
    <source>
        <strain evidence="3">00978-12</strain>
    </source>
</reference>
<dbReference type="EMBL" id="JABANP010001099">
    <property type="protein sequence ID" value="KAF4675820.1"/>
    <property type="molecule type" value="Genomic_DNA"/>
</dbReference>
<feature type="chain" id="PRO_5029666536" evidence="2">
    <location>
        <begin position="20"/>
        <end position="385"/>
    </location>
</feature>
<dbReference type="Proteomes" id="UP000541610">
    <property type="component" value="Unassembled WGS sequence"/>
</dbReference>
<name>A0A7J6MX64_PEROL</name>
<protein>
    <submittedName>
        <fullName evidence="3">Uncharacterized protein</fullName>
    </submittedName>
</protein>
<evidence type="ECO:0000313" key="3">
    <source>
        <dbReference type="EMBL" id="KAF4675820.1"/>
    </source>
</evidence>
<evidence type="ECO:0000256" key="2">
    <source>
        <dbReference type="SAM" id="SignalP"/>
    </source>
</evidence>